<proteinExistence type="predicted"/>
<comment type="caution">
    <text evidence="2">The sequence shown here is derived from an EMBL/GenBank/DDBJ whole genome shotgun (WGS) entry which is preliminary data.</text>
</comment>
<organism evidence="2 3">
    <name type="scientific">Paractinoplanes ovalisporus</name>
    <dbReference type="NCBI Taxonomy" id="2810368"/>
    <lineage>
        <taxon>Bacteria</taxon>
        <taxon>Bacillati</taxon>
        <taxon>Actinomycetota</taxon>
        <taxon>Actinomycetes</taxon>
        <taxon>Micromonosporales</taxon>
        <taxon>Micromonosporaceae</taxon>
        <taxon>Paractinoplanes</taxon>
    </lineage>
</organism>
<protein>
    <submittedName>
        <fullName evidence="2">TfoX/Sxy family protein</fullName>
    </submittedName>
</protein>
<evidence type="ECO:0000313" key="3">
    <source>
        <dbReference type="Proteomes" id="UP000632138"/>
    </source>
</evidence>
<dbReference type="InterPro" id="IPR007076">
    <property type="entry name" value="TfoX_N"/>
</dbReference>
<reference evidence="2 3" key="1">
    <citation type="submission" date="2021-01" db="EMBL/GenBank/DDBJ databases">
        <title>Actinoplanes sp. nov. LDG1-06 isolated from lichen.</title>
        <authorList>
            <person name="Saeng-In P."/>
            <person name="Phongsopitanun W."/>
            <person name="Kanchanasin P."/>
            <person name="Yuki M."/>
            <person name="Kudo T."/>
            <person name="Ohkuma M."/>
            <person name="Tanasupawat S."/>
        </authorList>
    </citation>
    <scope>NUCLEOTIDE SEQUENCE [LARGE SCALE GENOMIC DNA]</scope>
    <source>
        <strain evidence="2 3">LDG1-06</strain>
    </source>
</reference>
<accession>A0ABS2AT56</accession>
<dbReference type="SUPFAM" id="SSF159894">
    <property type="entry name" value="YgaC/TfoX-N like"/>
    <property type="match status" value="1"/>
</dbReference>
<dbReference type="Proteomes" id="UP000632138">
    <property type="component" value="Unassembled WGS sequence"/>
</dbReference>
<dbReference type="Gene3D" id="3.30.1460.30">
    <property type="entry name" value="YgaC/TfoX-N like chaperone"/>
    <property type="match status" value="1"/>
</dbReference>
<feature type="domain" description="TfoX N-terminal" evidence="1">
    <location>
        <begin position="19"/>
        <end position="100"/>
    </location>
</feature>
<dbReference type="EMBL" id="JAENHP010000025">
    <property type="protein sequence ID" value="MBM2622416.1"/>
    <property type="molecule type" value="Genomic_DNA"/>
</dbReference>
<sequence>MAYDDVLVQRLRDRLTDPAVTERKMFGALAFFTNGNMTVGVHDDQLIVRLSVPEVEAALTRPGVHPFEGNGRTMKSWILVDGDHLDDDSLDAWVAAALDHVTGLPPK</sequence>
<evidence type="ECO:0000313" key="2">
    <source>
        <dbReference type="EMBL" id="MBM2622416.1"/>
    </source>
</evidence>
<keyword evidence="3" id="KW-1185">Reference proteome</keyword>
<name>A0ABS2AT56_9ACTN</name>
<dbReference type="RefSeq" id="WP_203382762.1">
    <property type="nucleotide sequence ID" value="NZ_JAENHP010000025.1"/>
</dbReference>
<gene>
    <name evidence="2" type="ORF">JIG36_43630</name>
</gene>
<evidence type="ECO:0000259" key="1">
    <source>
        <dbReference type="Pfam" id="PF04993"/>
    </source>
</evidence>
<dbReference type="Pfam" id="PF04993">
    <property type="entry name" value="TfoX_N"/>
    <property type="match status" value="1"/>
</dbReference>